<evidence type="ECO:0000313" key="1">
    <source>
        <dbReference type="EMBL" id="MDL0082489.1"/>
    </source>
</evidence>
<accession>A0ACC6FT75</accession>
<name>A0ACC6FT75_9HELI</name>
<gene>
    <name evidence="1" type="ORF">NYG90_07385</name>
</gene>
<dbReference type="EMBL" id="JANURN010000006">
    <property type="protein sequence ID" value="MDL0082489.1"/>
    <property type="molecule type" value="Genomic_DNA"/>
</dbReference>
<keyword evidence="2" id="KW-1185">Reference proteome</keyword>
<comment type="caution">
    <text evidence="1">The sequence shown here is derived from an EMBL/GenBank/DDBJ whole genome shotgun (WGS) entry which is preliminary data.</text>
</comment>
<sequence length="69" mass="7576">MDSSIDRHAATIAAARDDKAQLSLRESEATQAFHKKWILALTPLFIVIASLALRQGVAIHTNITQNTHP</sequence>
<proteinExistence type="predicted"/>
<protein>
    <submittedName>
        <fullName evidence="1">Uncharacterized protein</fullName>
    </submittedName>
</protein>
<reference evidence="1 2" key="1">
    <citation type="journal article" date="2023" name="Microorganisms">
        <title>Isolation and Genomic Characteristics of Cat-Borne Campylobacter felis sp. nov. and Sheep-Borne Campylobacter ovis sp. nov.</title>
        <authorList>
            <person name="Wang H."/>
            <person name="Li Y."/>
            <person name="Gu Y."/>
            <person name="Zhou G."/>
            <person name="Chen X."/>
            <person name="Zhang X."/>
            <person name="Shao Z."/>
            <person name="Zhang J."/>
            <person name="Zhang M."/>
        </authorList>
    </citation>
    <scope>NUCLEOTIDE SEQUENCE [LARGE SCALE GENOMIC DNA]</scope>
    <source>
        <strain evidence="1 2">XJK30-2</strain>
    </source>
</reference>
<evidence type="ECO:0000313" key="2">
    <source>
        <dbReference type="Proteomes" id="UP001173802"/>
    </source>
</evidence>
<dbReference type="Proteomes" id="UP001173802">
    <property type="component" value="Unassembled WGS sequence"/>
</dbReference>
<organism evidence="1 2">
    <name type="scientific">Helicobacter zhangjianzhongii</name>
    <dbReference type="NCBI Taxonomy" id="2974574"/>
    <lineage>
        <taxon>Bacteria</taxon>
        <taxon>Pseudomonadati</taxon>
        <taxon>Campylobacterota</taxon>
        <taxon>Epsilonproteobacteria</taxon>
        <taxon>Campylobacterales</taxon>
        <taxon>Helicobacteraceae</taxon>
        <taxon>Helicobacter</taxon>
    </lineage>
</organism>